<dbReference type="EMBL" id="KY092482">
    <property type="protein sequence ID" value="APD18688.1"/>
    <property type="molecule type" value="Genomic_DNA"/>
</dbReference>
<evidence type="ECO:0000313" key="1">
    <source>
        <dbReference type="EMBL" id="APD18688.1"/>
    </source>
</evidence>
<sequence length="224" mass="23627">MTRTPGRVAVASLATHRLIVAVPNAGPAEVASSLPRPAAADMLRRLADHLDSPAGRCETAQITGRPCPVHDAQEQHPVEGDLDRALDDLLAGLDAHLATETATPPPGPAPAPEGDLDADTVRYALDFNDGDADQALATLRDVLLDTSLSRTPDQALAAARILLAAHARQIEALIEADYRATRTRWGLTRSSRGLLTGHDSARKIVAAYAAGLDRDQALAEQPTP</sequence>
<gene>
    <name evidence="1" type="ORF">SEA_MOJORITA_47</name>
</gene>
<dbReference type="Proteomes" id="UP000223242">
    <property type="component" value="Segment"/>
</dbReference>
<accession>A0A1J0MCI6</accession>
<protein>
    <submittedName>
        <fullName evidence="1">Uncharacterized protein</fullName>
    </submittedName>
</protein>
<proteinExistence type="predicted"/>
<name>A0A1J0MCI6_9CAUD</name>
<reference evidence="2" key="1">
    <citation type="submission" date="2016-11" db="EMBL/GenBank/DDBJ databases">
        <authorList>
            <person name="Jaros S."/>
            <person name="Januszkiewicz K."/>
            <person name="Wedrychowicz H."/>
        </authorList>
    </citation>
    <scope>NUCLEOTIDE SEQUENCE [LARGE SCALE GENOMIC DNA]</scope>
</reference>
<organism evidence="1 2">
    <name type="scientific">Streptomyces phage Mojorita</name>
    <dbReference type="NCBI Taxonomy" id="1920309"/>
    <lineage>
        <taxon>Viruses</taxon>
        <taxon>Duplodnaviria</taxon>
        <taxon>Heunggongvirae</taxon>
        <taxon>Uroviricota</taxon>
        <taxon>Caudoviricetes</taxon>
        <taxon>Picardvirus</taxon>
        <taxon>Picardvirus picard</taxon>
    </lineage>
</organism>
<evidence type="ECO:0000313" key="2">
    <source>
        <dbReference type="Proteomes" id="UP000223242"/>
    </source>
</evidence>